<keyword evidence="3" id="KW-0723">Serine/threonine-protein kinase</keyword>
<dbReference type="InterPro" id="IPR000961">
    <property type="entry name" value="AGC-kinase_C"/>
</dbReference>
<dbReference type="GO" id="GO:0008270">
    <property type="term" value="F:zinc ion binding"/>
    <property type="evidence" value="ECO:0007669"/>
    <property type="project" value="UniProtKB-KW"/>
</dbReference>
<proteinExistence type="inferred from homology"/>
<evidence type="ECO:0000313" key="18">
    <source>
        <dbReference type="Proteomes" id="UP000594638"/>
    </source>
</evidence>
<evidence type="ECO:0000256" key="10">
    <source>
        <dbReference type="ARBA" id="ARBA00022833"/>
    </source>
</evidence>
<comment type="similarity">
    <text evidence="1">Belongs to the protein kinase superfamily. AGC Ser/Thr protein kinase family.</text>
</comment>
<evidence type="ECO:0000256" key="2">
    <source>
        <dbReference type="ARBA" id="ARBA00012513"/>
    </source>
</evidence>
<organism evidence="17 18">
    <name type="scientific">Olea europaea subsp. europaea</name>
    <dbReference type="NCBI Taxonomy" id="158383"/>
    <lineage>
        <taxon>Eukaryota</taxon>
        <taxon>Viridiplantae</taxon>
        <taxon>Streptophyta</taxon>
        <taxon>Embryophyta</taxon>
        <taxon>Tracheophyta</taxon>
        <taxon>Spermatophyta</taxon>
        <taxon>Magnoliopsida</taxon>
        <taxon>eudicotyledons</taxon>
        <taxon>Gunneridae</taxon>
        <taxon>Pentapetalae</taxon>
        <taxon>asterids</taxon>
        <taxon>lamiids</taxon>
        <taxon>Lamiales</taxon>
        <taxon>Oleaceae</taxon>
        <taxon>Oleeae</taxon>
        <taxon>Olea</taxon>
    </lineage>
</organism>
<evidence type="ECO:0000256" key="5">
    <source>
        <dbReference type="ARBA" id="ARBA00022679"/>
    </source>
</evidence>
<keyword evidence="11" id="KW-0067">ATP-binding</keyword>
<dbReference type="AlphaFoldDB" id="A0A8S0UZW9"/>
<dbReference type="GO" id="GO:0007010">
    <property type="term" value="P:cytoskeleton organization"/>
    <property type="evidence" value="ECO:0007669"/>
    <property type="project" value="UniProtKB-ARBA"/>
</dbReference>
<dbReference type="Gene3D" id="3.30.200.20">
    <property type="entry name" value="Phosphorylase Kinase, domain 1"/>
    <property type="match status" value="1"/>
</dbReference>
<feature type="region of interest" description="Disordered" evidence="14">
    <location>
        <begin position="159"/>
        <end position="182"/>
    </location>
</feature>
<dbReference type="PANTHER" id="PTHR24356">
    <property type="entry name" value="SERINE/THREONINE-PROTEIN KINASE"/>
    <property type="match status" value="1"/>
</dbReference>
<evidence type="ECO:0000256" key="7">
    <source>
        <dbReference type="ARBA" id="ARBA00022741"/>
    </source>
</evidence>
<dbReference type="EC" id="2.7.11.1" evidence="2"/>
<reference evidence="17 18" key="1">
    <citation type="submission" date="2019-12" db="EMBL/GenBank/DDBJ databases">
        <authorList>
            <person name="Alioto T."/>
            <person name="Alioto T."/>
            <person name="Gomez Garrido J."/>
        </authorList>
    </citation>
    <scope>NUCLEOTIDE SEQUENCE [LARGE SCALE GENOMIC DNA]</scope>
</reference>
<dbReference type="InterPro" id="IPR000719">
    <property type="entry name" value="Prot_kinase_dom"/>
</dbReference>
<evidence type="ECO:0000256" key="13">
    <source>
        <dbReference type="ARBA" id="ARBA00048679"/>
    </source>
</evidence>
<dbReference type="Proteomes" id="UP000594638">
    <property type="component" value="Unassembled WGS sequence"/>
</dbReference>
<keyword evidence="10" id="KW-0862">Zinc</keyword>
<dbReference type="FunFam" id="3.30.200.20:FF:000147">
    <property type="entry name" value="probable serine/threonine protein kinase IREH1"/>
    <property type="match status" value="1"/>
</dbReference>
<keyword evidence="9 17" id="KW-0418">Kinase</keyword>
<evidence type="ECO:0000256" key="9">
    <source>
        <dbReference type="ARBA" id="ARBA00022777"/>
    </source>
</evidence>
<sequence>MNGMLEDLHEMDTACIEDSHLALINLKSHLTTKLNHCGPPSSNGSLTPASSANSPRAGNFDFFWLDNNNQSELEDKQQMIDLADIAHCVAETDLSEDGSKFLLACLQDLQDILQHSKHKALIVDTFGGRIENLLREKYVLACDLVDITNDTGYPETFKPWLDSASQSSTPSTPSQPSHKDRTSIDDFDIIKPISSGAYGKVFLARKRTTGDFFAIKVLKKLDMLWKNDIDRILAERNILITVRNPFVVRFFYSFTSRDNLYLVMEYLNGGDLYSLLQKVVCLEESVASSYIAELVLALEYLHSLGIVHRDLKPENILIAQDGHIKLTDFGLSKIGLMNCTSDLSGAETEKFDVVHGPDQLNDDSEDNHRSAVGTPDYLAPEILLGTEHGCAADWWSVGIILFELITGIPPFTSENPEIIFDNILNRKIPWPSIPSEMSYEAQDLIDRFLVHDPNQRLGAKGASEVKSHPFFTGVDWDNLALQKAAFVPQPDSADDTSYFVSRYNPIGIQDDESSTSDSSDLQSNSGLEKLADECGDLADFDSSPFDLSLMNFSFKNLSQLASINQDVLLQSGKDSSSPCKGSHT</sequence>
<feature type="domain" description="Protein kinase" evidence="15">
    <location>
        <begin position="187"/>
        <end position="471"/>
    </location>
</feature>
<evidence type="ECO:0000256" key="14">
    <source>
        <dbReference type="SAM" id="MobiDB-lite"/>
    </source>
</evidence>
<evidence type="ECO:0000256" key="6">
    <source>
        <dbReference type="ARBA" id="ARBA00022723"/>
    </source>
</evidence>
<accession>A0A8S0UZW9</accession>
<feature type="domain" description="AGC-kinase C-terminal" evidence="16">
    <location>
        <begin position="472"/>
        <end position="564"/>
    </location>
</feature>
<dbReference type="InterPro" id="IPR008271">
    <property type="entry name" value="Ser/Thr_kinase_AS"/>
</dbReference>
<dbReference type="Gramene" id="OE9A005777T1">
    <property type="protein sequence ID" value="OE9A005777C1"/>
    <property type="gene ID" value="OE9A005777"/>
</dbReference>
<dbReference type="PROSITE" id="PS51285">
    <property type="entry name" value="AGC_KINASE_CTER"/>
    <property type="match status" value="1"/>
</dbReference>
<evidence type="ECO:0000259" key="15">
    <source>
        <dbReference type="PROSITE" id="PS50011"/>
    </source>
</evidence>
<evidence type="ECO:0000256" key="3">
    <source>
        <dbReference type="ARBA" id="ARBA00022527"/>
    </source>
</evidence>
<dbReference type="CDD" id="cd05579">
    <property type="entry name" value="STKc_MAST_like"/>
    <property type="match status" value="1"/>
</dbReference>
<keyword evidence="6" id="KW-0479">Metal-binding</keyword>
<keyword evidence="7" id="KW-0547">Nucleotide-binding</keyword>
<comment type="catalytic activity">
    <reaction evidence="13">
        <text>L-seryl-[protein] + ATP = O-phospho-L-seryl-[protein] + ADP + H(+)</text>
        <dbReference type="Rhea" id="RHEA:17989"/>
        <dbReference type="Rhea" id="RHEA-COMP:9863"/>
        <dbReference type="Rhea" id="RHEA-COMP:11604"/>
        <dbReference type="ChEBI" id="CHEBI:15378"/>
        <dbReference type="ChEBI" id="CHEBI:29999"/>
        <dbReference type="ChEBI" id="CHEBI:30616"/>
        <dbReference type="ChEBI" id="CHEBI:83421"/>
        <dbReference type="ChEBI" id="CHEBI:456216"/>
        <dbReference type="EC" id="2.7.11.1"/>
    </reaction>
</comment>
<keyword evidence="4" id="KW-0597">Phosphoprotein</keyword>
<dbReference type="GO" id="GO:0035556">
    <property type="term" value="P:intracellular signal transduction"/>
    <property type="evidence" value="ECO:0007669"/>
    <property type="project" value="TreeGrafter"/>
</dbReference>
<dbReference type="GO" id="GO:0005524">
    <property type="term" value="F:ATP binding"/>
    <property type="evidence" value="ECO:0007669"/>
    <property type="project" value="UniProtKB-KW"/>
</dbReference>
<keyword evidence="8" id="KW-0863">Zinc-finger</keyword>
<dbReference type="PROSITE" id="PS50011">
    <property type="entry name" value="PROTEIN_KINASE_DOM"/>
    <property type="match status" value="1"/>
</dbReference>
<comment type="catalytic activity">
    <reaction evidence="12">
        <text>L-threonyl-[protein] + ATP = O-phospho-L-threonyl-[protein] + ADP + H(+)</text>
        <dbReference type="Rhea" id="RHEA:46608"/>
        <dbReference type="Rhea" id="RHEA-COMP:11060"/>
        <dbReference type="Rhea" id="RHEA-COMP:11605"/>
        <dbReference type="ChEBI" id="CHEBI:15378"/>
        <dbReference type="ChEBI" id="CHEBI:30013"/>
        <dbReference type="ChEBI" id="CHEBI:30616"/>
        <dbReference type="ChEBI" id="CHEBI:61977"/>
        <dbReference type="ChEBI" id="CHEBI:456216"/>
        <dbReference type="EC" id="2.7.11.1"/>
    </reaction>
</comment>
<dbReference type="Gene3D" id="1.10.510.10">
    <property type="entry name" value="Transferase(Phosphotransferase) domain 1"/>
    <property type="match status" value="1"/>
</dbReference>
<evidence type="ECO:0000256" key="8">
    <source>
        <dbReference type="ARBA" id="ARBA00022771"/>
    </source>
</evidence>
<dbReference type="SUPFAM" id="SSF56112">
    <property type="entry name" value="Protein kinase-like (PK-like)"/>
    <property type="match status" value="1"/>
</dbReference>
<comment type="caution">
    <text evidence="17">The sequence shown here is derived from an EMBL/GenBank/DDBJ whole genome shotgun (WGS) entry which is preliminary data.</text>
</comment>
<dbReference type="Pfam" id="PF00069">
    <property type="entry name" value="Pkinase"/>
    <property type="match status" value="1"/>
</dbReference>
<dbReference type="EMBL" id="CACTIH010009116">
    <property type="protein sequence ID" value="CAA3024786.1"/>
    <property type="molecule type" value="Genomic_DNA"/>
</dbReference>
<dbReference type="OrthoDB" id="162894at2759"/>
<dbReference type="InterPro" id="IPR011009">
    <property type="entry name" value="Kinase-like_dom_sf"/>
</dbReference>
<name>A0A8S0UZW9_OLEEU</name>
<feature type="compositionally biased region" description="Low complexity" evidence="14">
    <location>
        <begin position="165"/>
        <end position="176"/>
    </location>
</feature>
<protein>
    <recommendedName>
        <fullName evidence="2">non-specific serine/threonine protein kinase</fullName>
        <ecNumber evidence="2">2.7.11.1</ecNumber>
    </recommendedName>
</protein>
<evidence type="ECO:0000256" key="4">
    <source>
        <dbReference type="ARBA" id="ARBA00022553"/>
    </source>
</evidence>
<evidence type="ECO:0000313" key="17">
    <source>
        <dbReference type="EMBL" id="CAA3024786.1"/>
    </source>
</evidence>
<gene>
    <name evidence="17" type="ORF">OLEA9_A005777</name>
</gene>
<keyword evidence="18" id="KW-1185">Reference proteome</keyword>
<dbReference type="FunFam" id="1.10.510.10:FF:000024">
    <property type="entry name" value="Probable serine/threonine-protein kinase cot-1"/>
    <property type="match status" value="1"/>
</dbReference>
<evidence type="ECO:0000256" key="1">
    <source>
        <dbReference type="ARBA" id="ARBA00009903"/>
    </source>
</evidence>
<evidence type="ECO:0000256" key="11">
    <source>
        <dbReference type="ARBA" id="ARBA00022840"/>
    </source>
</evidence>
<dbReference type="GO" id="GO:0004674">
    <property type="term" value="F:protein serine/threonine kinase activity"/>
    <property type="evidence" value="ECO:0007669"/>
    <property type="project" value="UniProtKB-KW"/>
</dbReference>
<evidence type="ECO:0000256" key="12">
    <source>
        <dbReference type="ARBA" id="ARBA00047899"/>
    </source>
</evidence>
<dbReference type="PANTHER" id="PTHR24356:SF354">
    <property type="entry name" value="SERINE_THREONINE PROTEIN KINASE IRE4-RELATED"/>
    <property type="match status" value="1"/>
</dbReference>
<dbReference type="SMART" id="SM00220">
    <property type="entry name" value="S_TKc"/>
    <property type="match status" value="1"/>
</dbReference>
<keyword evidence="5" id="KW-0808">Transferase</keyword>
<dbReference type="PROSITE" id="PS00108">
    <property type="entry name" value="PROTEIN_KINASE_ST"/>
    <property type="match status" value="1"/>
</dbReference>
<dbReference type="InterPro" id="IPR050236">
    <property type="entry name" value="Ser_Thr_kinase_AGC"/>
</dbReference>
<evidence type="ECO:0000259" key="16">
    <source>
        <dbReference type="PROSITE" id="PS51285"/>
    </source>
</evidence>